<evidence type="ECO:0000256" key="3">
    <source>
        <dbReference type="ARBA" id="ARBA00022516"/>
    </source>
</evidence>
<evidence type="ECO:0000313" key="15">
    <source>
        <dbReference type="EMBL" id="MDR8017978.1"/>
    </source>
</evidence>
<dbReference type="EMBL" id="JAVKGR010000001">
    <property type="protein sequence ID" value="MDR8017978.1"/>
    <property type="molecule type" value="Genomic_DNA"/>
</dbReference>
<dbReference type="PROSITE" id="PS00379">
    <property type="entry name" value="CDP_ALCOHOL_P_TRANSF"/>
    <property type="match status" value="1"/>
</dbReference>
<keyword evidence="8 14" id="KW-0472">Membrane</keyword>
<keyword evidence="7" id="KW-0443">Lipid metabolism</keyword>
<dbReference type="InterPro" id="IPR000462">
    <property type="entry name" value="CDP-OH_P_trans"/>
</dbReference>
<keyword evidence="3" id="KW-0444">Lipid biosynthesis</keyword>
<dbReference type="GO" id="GO:0008444">
    <property type="term" value="F:CDP-diacylglycerol-glycerol-3-phosphate 3-phosphatidyltransferase activity"/>
    <property type="evidence" value="ECO:0007669"/>
    <property type="project" value="UniProtKB-EC"/>
</dbReference>
<keyword evidence="9" id="KW-0594">Phospholipid biosynthesis</keyword>
<dbReference type="Proteomes" id="UP001251870">
    <property type="component" value="Unassembled WGS sequence"/>
</dbReference>
<name>A0ABU2DNF8_9MICC</name>
<dbReference type="PANTHER" id="PTHR14269">
    <property type="entry name" value="CDP-DIACYLGLYCEROL--GLYCEROL-3-PHOSPHATE 3-PHOSPHATIDYLTRANSFERASE-RELATED"/>
    <property type="match status" value="1"/>
</dbReference>
<proteinExistence type="inferred from homology"/>
<accession>A0ABU2DNF8</accession>
<keyword evidence="6 14" id="KW-1133">Transmembrane helix</keyword>
<evidence type="ECO:0000256" key="13">
    <source>
        <dbReference type="SAM" id="MobiDB-lite"/>
    </source>
</evidence>
<evidence type="ECO:0000256" key="12">
    <source>
        <dbReference type="RuleBase" id="RU003750"/>
    </source>
</evidence>
<evidence type="ECO:0000256" key="5">
    <source>
        <dbReference type="ARBA" id="ARBA00022692"/>
    </source>
</evidence>
<evidence type="ECO:0000256" key="6">
    <source>
        <dbReference type="ARBA" id="ARBA00022989"/>
    </source>
</evidence>
<comment type="subcellular location">
    <subcellularLocation>
        <location evidence="1">Membrane</location>
        <topology evidence="1">Multi-pass membrane protein</topology>
    </subcellularLocation>
</comment>
<evidence type="ECO:0000256" key="10">
    <source>
        <dbReference type="ARBA" id="ARBA00023264"/>
    </source>
</evidence>
<evidence type="ECO:0000313" key="16">
    <source>
        <dbReference type="Proteomes" id="UP001251870"/>
    </source>
</evidence>
<sequence length="250" mass="26462">MSTPTPEHHVPLFNIANVLTMVRIIMVPLFVALLLLDAESTGPGGLEAQNGGWRWAAAGVFAAAMITDKIDGDLARSRNLITDFGKIADPIADKLLIGSGLVMLSVLQELPWWVTILILVRELGITVLRMVVIRYGVMPASRGGKLKTVLQSAGLQLMLLPLVVIADWLAAVAFWIMIAALVVTLITGVDYVVQAARLRSSARVSEQRDTASGDAAPGDAAPGSGASRRADAADLRGPTDAAGPDEEPPR</sequence>
<dbReference type="Pfam" id="PF01066">
    <property type="entry name" value="CDP-OH_P_transf"/>
    <property type="match status" value="1"/>
</dbReference>
<evidence type="ECO:0000256" key="2">
    <source>
        <dbReference type="ARBA" id="ARBA00010441"/>
    </source>
</evidence>
<reference evidence="15 16" key="1">
    <citation type="submission" date="2023-09" db="EMBL/GenBank/DDBJ databases">
        <title>Description of three actinobacteria isolated from air of manufacturing shop in a pharmaceutical factory.</title>
        <authorList>
            <person name="Zhang D.-F."/>
        </authorList>
    </citation>
    <scope>NUCLEOTIDE SEQUENCE [LARGE SCALE GENOMIC DNA]</scope>
    <source>
        <strain evidence="15 16">LY-0111</strain>
    </source>
</reference>
<evidence type="ECO:0000256" key="4">
    <source>
        <dbReference type="ARBA" id="ARBA00022679"/>
    </source>
</evidence>
<evidence type="ECO:0000256" key="7">
    <source>
        <dbReference type="ARBA" id="ARBA00023098"/>
    </source>
</evidence>
<keyword evidence="10" id="KW-1208">Phospholipid metabolism</keyword>
<dbReference type="InterPro" id="IPR043130">
    <property type="entry name" value="CDP-OH_PTrfase_TM_dom"/>
</dbReference>
<feature type="compositionally biased region" description="Low complexity" evidence="13">
    <location>
        <begin position="212"/>
        <end position="227"/>
    </location>
</feature>
<comment type="caution">
    <text evidence="15">The sequence shown here is derived from an EMBL/GenBank/DDBJ whole genome shotgun (WGS) entry which is preliminary data.</text>
</comment>
<evidence type="ECO:0000256" key="1">
    <source>
        <dbReference type="ARBA" id="ARBA00004141"/>
    </source>
</evidence>
<evidence type="ECO:0000256" key="14">
    <source>
        <dbReference type="SAM" id="Phobius"/>
    </source>
</evidence>
<comment type="similarity">
    <text evidence="2 12">Belongs to the CDP-alcohol phosphatidyltransferase class-I family.</text>
</comment>
<keyword evidence="16" id="KW-1185">Reference proteome</keyword>
<dbReference type="PANTHER" id="PTHR14269:SF52">
    <property type="entry name" value="PHOSPHATIDYLGLYCEROPHOSPHATE SYNTHASE-RELATED"/>
    <property type="match status" value="1"/>
</dbReference>
<evidence type="ECO:0000256" key="8">
    <source>
        <dbReference type="ARBA" id="ARBA00023136"/>
    </source>
</evidence>
<feature type="transmembrane region" description="Helical" evidence="14">
    <location>
        <begin position="12"/>
        <end position="36"/>
    </location>
</feature>
<organism evidence="15 16">
    <name type="scientific">Nesterenkonia aerolata</name>
    <dbReference type="NCBI Taxonomy" id="3074079"/>
    <lineage>
        <taxon>Bacteria</taxon>
        <taxon>Bacillati</taxon>
        <taxon>Actinomycetota</taxon>
        <taxon>Actinomycetes</taxon>
        <taxon>Micrococcales</taxon>
        <taxon>Micrococcaceae</taxon>
        <taxon>Nesterenkonia</taxon>
    </lineage>
</organism>
<evidence type="ECO:0000256" key="11">
    <source>
        <dbReference type="NCBIfam" id="TIGR00560"/>
    </source>
</evidence>
<dbReference type="InterPro" id="IPR050324">
    <property type="entry name" value="CDP-alcohol_PTase-I"/>
</dbReference>
<gene>
    <name evidence="15" type="primary">pgsA</name>
    <name evidence="15" type="ORF">RIL96_00150</name>
</gene>
<keyword evidence="4 12" id="KW-0808">Transferase</keyword>
<feature type="transmembrane region" description="Helical" evidence="14">
    <location>
        <begin position="112"/>
        <end position="137"/>
    </location>
</feature>
<dbReference type="NCBIfam" id="TIGR00560">
    <property type="entry name" value="pgsA"/>
    <property type="match status" value="1"/>
</dbReference>
<evidence type="ECO:0000256" key="9">
    <source>
        <dbReference type="ARBA" id="ARBA00023209"/>
    </source>
</evidence>
<feature type="region of interest" description="Disordered" evidence="13">
    <location>
        <begin position="204"/>
        <end position="250"/>
    </location>
</feature>
<dbReference type="InterPro" id="IPR004570">
    <property type="entry name" value="Phosphatidylglycerol_P_synth"/>
</dbReference>
<feature type="transmembrane region" description="Helical" evidence="14">
    <location>
        <begin position="172"/>
        <end position="193"/>
    </location>
</feature>
<feature type="transmembrane region" description="Helical" evidence="14">
    <location>
        <begin position="149"/>
        <end position="166"/>
    </location>
</feature>
<keyword evidence="5 14" id="KW-0812">Transmembrane</keyword>
<dbReference type="RefSeq" id="WP_310546974.1">
    <property type="nucleotide sequence ID" value="NZ_JAVKGR010000001.1"/>
</dbReference>
<dbReference type="EC" id="2.7.8.5" evidence="11"/>
<protein>
    <recommendedName>
        <fullName evidence="11">CDP-diacylglycerol--glycerol-3-phosphate 3-phosphatidyltransferase</fullName>
        <ecNumber evidence="11">2.7.8.5</ecNumber>
    </recommendedName>
</protein>
<dbReference type="Gene3D" id="1.20.120.1760">
    <property type="match status" value="1"/>
</dbReference>
<dbReference type="InterPro" id="IPR048254">
    <property type="entry name" value="CDP_ALCOHOL_P_TRANSF_CS"/>
</dbReference>